<dbReference type="GO" id="GO:0030170">
    <property type="term" value="F:pyridoxal phosphate binding"/>
    <property type="evidence" value="ECO:0007669"/>
    <property type="project" value="UniProtKB-UniRule"/>
</dbReference>
<feature type="domain" description="Alanine racemase C-terminal" evidence="7">
    <location>
        <begin position="265"/>
        <end position="393"/>
    </location>
</feature>
<dbReference type="GO" id="GO:0030632">
    <property type="term" value="P:D-alanine biosynthetic process"/>
    <property type="evidence" value="ECO:0007669"/>
    <property type="project" value="UniProtKB-UniRule"/>
</dbReference>
<accession>A0AAU8JBF8</accession>
<comment type="function">
    <text evidence="4">Catalyzes the interconversion of L-alanine and D-alanine. May also act on other amino acids.</text>
</comment>
<evidence type="ECO:0000259" key="7">
    <source>
        <dbReference type="SMART" id="SM01005"/>
    </source>
</evidence>
<comment type="similarity">
    <text evidence="4">Belongs to the alanine racemase family.</text>
</comment>
<keyword evidence="3 4" id="KW-0413">Isomerase</keyword>
<dbReference type="InterPro" id="IPR001608">
    <property type="entry name" value="Ala_racemase_N"/>
</dbReference>
<evidence type="ECO:0000256" key="5">
    <source>
        <dbReference type="PIRSR" id="PIRSR600821-50"/>
    </source>
</evidence>
<dbReference type="SUPFAM" id="SSF50621">
    <property type="entry name" value="Alanine racemase C-terminal domain-like"/>
    <property type="match status" value="1"/>
</dbReference>
<dbReference type="AlphaFoldDB" id="A0AAU8JBF8"/>
<protein>
    <recommendedName>
        <fullName evidence="4">Alanine racemase</fullName>
        <ecNumber evidence="4">5.1.1.1</ecNumber>
    </recommendedName>
</protein>
<dbReference type="RefSeq" id="WP_054464097.1">
    <property type="nucleotide sequence ID" value="NZ_CP159837.1"/>
</dbReference>
<gene>
    <name evidence="8" type="primary">alr</name>
    <name evidence="8" type="ORF">ABWT76_004873</name>
</gene>
<evidence type="ECO:0000256" key="4">
    <source>
        <dbReference type="HAMAP-Rule" id="MF_01201"/>
    </source>
</evidence>
<dbReference type="CDD" id="cd00430">
    <property type="entry name" value="PLPDE_III_AR"/>
    <property type="match status" value="1"/>
</dbReference>
<dbReference type="HAMAP" id="MF_01201">
    <property type="entry name" value="Ala_racemase"/>
    <property type="match status" value="1"/>
</dbReference>
<dbReference type="Pfam" id="PF01168">
    <property type="entry name" value="Ala_racemase_N"/>
    <property type="match status" value="1"/>
</dbReference>
<organism evidence="8">
    <name type="scientific">Planktothricoides raciborskii GIHE-MW2</name>
    <dbReference type="NCBI Taxonomy" id="2792601"/>
    <lineage>
        <taxon>Bacteria</taxon>
        <taxon>Bacillati</taxon>
        <taxon>Cyanobacteriota</taxon>
        <taxon>Cyanophyceae</taxon>
        <taxon>Oscillatoriophycideae</taxon>
        <taxon>Oscillatoriales</taxon>
        <taxon>Oscillatoriaceae</taxon>
        <taxon>Planktothricoides</taxon>
    </lineage>
</organism>
<evidence type="ECO:0000256" key="2">
    <source>
        <dbReference type="ARBA" id="ARBA00022898"/>
    </source>
</evidence>
<evidence type="ECO:0000256" key="3">
    <source>
        <dbReference type="ARBA" id="ARBA00023235"/>
    </source>
</evidence>
<dbReference type="InterPro" id="IPR020622">
    <property type="entry name" value="Ala_racemase_pyridoxalP-BS"/>
</dbReference>
<dbReference type="PRINTS" id="PR00992">
    <property type="entry name" value="ALARACEMASE"/>
</dbReference>
<dbReference type="EC" id="5.1.1.1" evidence="4"/>
<dbReference type="InterPro" id="IPR009006">
    <property type="entry name" value="Ala_racemase/Decarboxylase_C"/>
</dbReference>
<feature type="modified residue" description="N6-(pyridoxal phosphate)lysine" evidence="4 5">
    <location>
        <position position="58"/>
    </location>
</feature>
<dbReference type="FunFam" id="3.20.20.10:FF:000002">
    <property type="entry name" value="Alanine racemase"/>
    <property type="match status" value="1"/>
</dbReference>
<feature type="active site" description="Proton acceptor; specific for L-alanine" evidence="4">
    <location>
        <position position="286"/>
    </location>
</feature>
<dbReference type="InterPro" id="IPR029066">
    <property type="entry name" value="PLP-binding_barrel"/>
</dbReference>
<comment type="catalytic activity">
    <reaction evidence="4">
        <text>L-alanine = D-alanine</text>
        <dbReference type="Rhea" id="RHEA:20249"/>
        <dbReference type="ChEBI" id="CHEBI:57416"/>
        <dbReference type="ChEBI" id="CHEBI:57972"/>
        <dbReference type="EC" id="5.1.1.1"/>
    </reaction>
</comment>
<reference evidence="8" key="1">
    <citation type="submission" date="2024-07" db="EMBL/GenBank/DDBJ databases">
        <authorList>
            <person name="Kim Y.J."/>
            <person name="Jeong J.Y."/>
        </authorList>
    </citation>
    <scope>NUCLEOTIDE SEQUENCE</scope>
    <source>
        <strain evidence="8">GIHE-MW2</strain>
    </source>
</reference>
<feature type="binding site" evidence="4 6">
    <location>
        <position position="334"/>
    </location>
    <ligand>
        <name>substrate</name>
    </ligand>
</feature>
<dbReference type="Gene3D" id="2.40.37.10">
    <property type="entry name" value="Lyase, Ornithine Decarboxylase, Chain A, domain 1"/>
    <property type="match status" value="1"/>
</dbReference>
<comment type="pathway">
    <text evidence="4">Amino-acid biosynthesis; D-alanine biosynthesis; D-alanine from L-alanine: step 1/1.</text>
</comment>
<comment type="cofactor">
    <cofactor evidence="1 4 5">
        <name>pyridoxal 5'-phosphate</name>
        <dbReference type="ChEBI" id="CHEBI:597326"/>
    </cofactor>
</comment>
<dbReference type="GO" id="GO:0008784">
    <property type="term" value="F:alanine racemase activity"/>
    <property type="evidence" value="ECO:0007669"/>
    <property type="project" value="UniProtKB-UniRule"/>
</dbReference>
<dbReference type="SUPFAM" id="SSF51419">
    <property type="entry name" value="PLP-binding barrel"/>
    <property type="match status" value="1"/>
</dbReference>
<evidence type="ECO:0000313" key="8">
    <source>
        <dbReference type="EMBL" id="XCM36137.1"/>
    </source>
</evidence>
<dbReference type="NCBIfam" id="TIGR00492">
    <property type="entry name" value="alr"/>
    <property type="match status" value="1"/>
</dbReference>
<name>A0AAU8JBF8_9CYAN</name>
<dbReference type="PANTHER" id="PTHR30511:SF0">
    <property type="entry name" value="ALANINE RACEMASE, CATABOLIC-RELATED"/>
    <property type="match status" value="1"/>
</dbReference>
<sequence>MLSPDPTPRVPSRSESKNSVDWLRQRAWVEVDLNALSHNVREIKRLISSETDLMAVVKADAYGHGAVSVAQTVLKTGASWLGVATIPEGIELRQAGITAPIVVLGATYTPEQICAIAQWQLQPTVCTPQQALVFSEILSDTDWVVPVHIKLDTGMSRLGAPWQQAAEFVKLIQGLPNLTIASIYSHLATADSLDQTVMRQQQARFQQAIRTIAQIQPKMPRLHFANSAATLTDPGLHYDMVRVGLGLYGLYPAPHLRHTCNLKPLMQIKARVTQVKTIEAGTGVSYGYRFIADRPLRIAVIGIGYADGVPRLLSNKMQVLIRGQQVRQLGAITMDQMMIDVSSVPNVQAGEVVTLLGSDGDYEITADDWANAIGTISWEILCGFKHRLPRVTVDQLEPLEKVARS</sequence>
<proteinExistence type="inferred from homology"/>
<dbReference type="SMART" id="SM01005">
    <property type="entry name" value="Ala_racemase_C"/>
    <property type="match status" value="1"/>
</dbReference>
<dbReference type="PANTHER" id="PTHR30511">
    <property type="entry name" value="ALANINE RACEMASE"/>
    <property type="match status" value="1"/>
</dbReference>
<dbReference type="Gene3D" id="3.20.20.10">
    <property type="entry name" value="Alanine racemase"/>
    <property type="match status" value="1"/>
</dbReference>
<dbReference type="InterPro" id="IPR011079">
    <property type="entry name" value="Ala_racemase_C"/>
</dbReference>
<evidence type="ECO:0000256" key="1">
    <source>
        <dbReference type="ARBA" id="ARBA00001933"/>
    </source>
</evidence>
<dbReference type="Pfam" id="PF00842">
    <property type="entry name" value="Ala_racemase_C"/>
    <property type="match status" value="1"/>
</dbReference>
<dbReference type="InterPro" id="IPR000821">
    <property type="entry name" value="Ala_racemase"/>
</dbReference>
<dbReference type="PROSITE" id="PS00395">
    <property type="entry name" value="ALANINE_RACEMASE"/>
    <property type="match status" value="1"/>
</dbReference>
<feature type="binding site" evidence="4 6">
    <location>
        <position position="157"/>
    </location>
    <ligand>
        <name>substrate</name>
    </ligand>
</feature>
<feature type="active site" description="Proton acceptor; specific for D-alanine" evidence="4">
    <location>
        <position position="58"/>
    </location>
</feature>
<keyword evidence="2 4" id="KW-0663">Pyridoxal phosphate</keyword>
<evidence type="ECO:0000256" key="6">
    <source>
        <dbReference type="PIRSR" id="PIRSR600821-52"/>
    </source>
</evidence>
<dbReference type="EMBL" id="CP159837">
    <property type="protein sequence ID" value="XCM36137.1"/>
    <property type="molecule type" value="Genomic_DNA"/>
</dbReference>
<dbReference type="GO" id="GO:0005829">
    <property type="term" value="C:cytosol"/>
    <property type="evidence" value="ECO:0007669"/>
    <property type="project" value="TreeGrafter"/>
</dbReference>